<dbReference type="OMA" id="GRPFPSW"/>
<dbReference type="RefSeq" id="XP_002838261.1">
    <property type="nucleotide sequence ID" value="XM_002838215.1"/>
</dbReference>
<proteinExistence type="predicted"/>
<organism evidence="3 4">
    <name type="scientific">Tuber melanosporum (strain Mel28)</name>
    <name type="common">Perigord black truffle</name>
    <dbReference type="NCBI Taxonomy" id="656061"/>
    <lineage>
        <taxon>Eukaryota</taxon>
        <taxon>Fungi</taxon>
        <taxon>Dikarya</taxon>
        <taxon>Ascomycota</taxon>
        <taxon>Pezizomycotina</taxon>
        <taxon>Pezizomycetes</taxon>
        <taxon>Pezizales</taxon>
        <taxon>Tuberaceae</taxon>
        <taxon>Tuber</taxon>
    </lineage>
</organism>
<dbReference type="AlphaFoldDB" id="D5GD59"/>
<dbReference type="HOGENOM" id="CLU_061436_0_0_1"/>
<feature type="compositionally biased region" description="Low complexity" evidence="1">
    <location>
        <begin position="187"/>
        <end position="206"/>
    </location>
</feature>
<dbReference type="Proteomes" id="UP000006911">
    <property type="component" value="Unassembled WGS sequence"/>
</dbReference>
<evidence type="ECO:0000313" key="4">
    <source>
        <dbReference type="Proteomes" id="UP000006911"/>
    </source>
</evidence>
<evidence type="ECO:0000313" key="3">
    <source>
        <dbReference type="EMBL" id="CAZ82452.1"/>
    </source>
</evidence>
<dbReference type="GeneID" id="9184284"/>
<feature type="region of interest" description="Disordered" evidence="1">
    <location>
        <begin position="45"/>
        <end position="291"/>
    </location>
</feature>
<feature type="compositionally biased region" description="Gly residues" evidence="1">
    <location>
        <begin position="207"/>
        <end position="216"/>
    </location>
</feature>
<feature type="compositionally biased region" description="Low complexity" evidence="1">
    <location>
        <begin position="217"/>
        <end position="228"/>
    </location>
</feature>
<feature type="compositionally biased region" description="Pro residues" evidence="1">
    <location>
        <begin position="162"/>
        <end position="186"/>
    </location>
</feature>
<dbReference type="Pfam" id="PF14475">
    <property type="entry name" value="Mso1_Sec1_bdg"/>
    <property type="match status" value="1"/>
</dbReference>
<keyword evidence="4" id="KW-1185">Reference proteome</keyword>
<feature type="compositionally biased region" description="Gly residues" evidence="1">
    <location>
        <begin position="130"/>
        <end position="141"/>
    </location>
</feature>
<evidence type="ECO:0000256" key="1">
    <source>
        <dbReference type="SAM" id="MobiDB-lite"/>
    </source>
</evidence>
<reference evidence="3 4" key="1">
    <citation type="journal article" date="2010" name="Nature">
        <title>Perigord black truffle genome uncovers evolutionary origins and mechanisms of symbiosis.</title>
        <authorList>
            <person name="Martin F."/>
            <person name="Kohler A."/>
            <person name="Murat C."/>
            <person name="Balestrini R."/>
            <person name="Coutinho P.M."/>
            <person name="Jaillon O."/>
            <person name="Montanini B."/>
            <person name="Morin E."/>
            <person name="Noel B."/>
            <person name="Percudani R."/>
            <person name="Porcel B."/>
            <person name="Rubini A."/>
            <person name="Amicucci A."/>
            <person name="Amselem J."/>
            <person name="Anthouard V."/>
            <person name="Arcioni S."/>
            <person name="Artiguenave F."/>
            <person name="Aury J.M."/>
            <person name="Ballario P."/>
            <person name="Bolchi A."/>
            <person name="Brenna A."/>
            <person name="Brun A."/>
            <person name="Buee M."/>
            <person name="Cantarel B."/>
            <person name="Chevalier G."/>
            <person name="Couloux A."/>
            <person name="Da Silva C."/>
            <person name="Denoeud F."/>
            <person name="Duplessis S."/>
            <person name="Ghignone S."/>
            <person name="Hilselberger B."/>
            <person name="Iotti M."/>
            <person name="Marcais B."/>
            <person name="Mello A."/>
            <person name="Miranda M."/>
            <person name="Pacioni G."/>
            <person name="Quesneville H."/>
            <person name="Riccioni C."/>
            <person name="Ruotolo R."/>
            <person name="Splivallo R."/>
            <person name="Stocchi V."/>
            <person name="Tisserant E."/>
            <person name="Viscomi A.R."/>
            <person name="Zambonelli A."/>
            <person name="Zampieri E."/>
            <person name="Henrissat B."/>
            <person name="Lebrun M.H."/>
            <person name="Paolocci F."/>
            <person name="Bonfante P."/>
            <person name="Ottonello S."/>
            <person name="Wincker P."/>
        </authorList>
    </citation>
    <scope>NUCLEOTIDE SEQUENCE [LARGE SCALE GENOMIC DNA]</scope>
    <source>
        <strain evidence="3 4">Mel28</strain>
    </source>
</reference>
<protein>
    <submittedName>
        <fullName evidence="3">(Perigord truffle) hypothetical protein</fullName>
    </submittedName>
</protein>
<dbReference type="EMBL" id="FN430142">
    <property type="protein sequence ID" value="CAZ82452.1"/>
    <property type="molecule type" value="Genomic_DNA"/>
</dbReference>
<feature type="domain" description="Mso1 N-terminal" evidence="2">
    <location>
        <begin position="16"/>
        <end position="53"/>
    </location>
</feature>
<dbReference type="eggNOG" id="ENOG502S4EA">
    <property type="taxonomic scope" value="Eukaryota"/>
</dbReference>
<name>D5GD59_TUBMM</name>
<evidence type="ECO:0000259" key="2">
    <source>
        <dbReference type="Pfam" id="PF14475"/>
    </source>
</evidence>
<sequence length="291" mass="30650">MSYFSTILTATKSRYQTLRGIDEQDGDSEDDSHISRVLRNYYQEQGQQLPDWLGGGPPPPQNLRNNYGQQRPGMMGRGQQSGGPQNANATLSDIWDTPPPQGGQRPVFGVRQQPVQQHGLFPGDDDRPPQGGGRGNGGGPAGVAMTAQQRIKERLWGGRTASPPPNNSKPSQPPPSSVQMPLPPSMQQPRNNGGSYRPPQGPPSGQQRGGGGGGRSYGQSEMPWDDGYSGSGGSYSDGYDGNNFSPGFTPAGSSGSGSQGSSNNLRRGKLGIGLPTGPGMMRQQGGNRGGY</sequence>
<accession>D5GD59</accession>
<gene>
    <name evidence="3" type="ORF">GSTUM_00006052001</name>
</gene>
<dbReference type="InterPro" id="IPR028095">
    <property type="entry name" value="Mso1_N_dom"/>
</dbReference>
<dbReference type="InParanoid" id="D5GD59"/>
<dbReference type="KEGG" id="tml:GSTUM_00006052001"/>